<evidence type="ECO:0000313" key="1">
    <source>
        <dbReference type="EMBL" id="JAD74184.1"/>
    </source>
</evidence>
<name>A0A0A9CD16_ARUDO</name>
<protein>
    <submittedName>
        <fullName evidence="1">Uncharacterized protein</fullName>
    </submittedName>
</protein>
<organism evidence="1">
    <name type="scientific">Arundo donax</name>
    <name type="common">Giant reed</name>
    <name type="synonym">Donax arundinaceus</name>
    <dbReference type="NCBI Taxonomy" id="35708"/>
    <lineage>
        <taxon>Eukaryota</taxon>
        <taxon>Viridiplantae</taxon>
        <taxon>Streptophyta</taxon>
        <taxon>Embryophyta</taxon>
        <taxon>Tracheophyta</taxon>
        <taxon>Spermatophyta</taxon>
        <taxon>Magnoliopsida</taxon>
        <taxon>Liliopsida</taxon>
        <taxon>Poales</taxon>
        <taxon>Poaceae</taxon>
        <taxon>PACMAD clade</taxon>
        <taxon>Arundinoideae</taxon>
        <taxon>Arundineae</taxon>
        <taxon>Arundo</taxon>
    </lineage>
</organism>
<reference evidence="1" key="2">
    <citation type="journal article" date="2015" name="Data Brief">
        <title>Shoot transcriptome of the giant reed, Arundo donax.</title>
        <authorList>
            <person name="Barrero R.A."/>
            <person name="Guerrero F.D."/>
            <person name="Moolhuijzen P."/>
            <person name="Goolsby J.A."/>
            <person name="Tidwell J."/>
            <person name="Bellgard S.E."/>
            <person name="Bellgard M.I."/>
        </authorList>
    </citation>
    <scope>NUCLEOTIDE SEQUENCE</scope>
    <source>
        <tissue evidence="1">Shoot tissue taken approximately 20 cm above the soil surface</tissue>
    </source>
</reference>
<accession>A0A0A9CD16</accession>
<proteinExistence type="predicted"/>
<sequence length="42" mass="4839">MFLSFLCLQKHASASHDIDSALHTHHVYSLHFRCTDLHCIMA</sequence>
<reference evidence="1" key="1">
    <citation type="submission" date="2014-09" db="EMBL/GenBank/DDBJ databases">
        <authorList>
            <person name="Magalhaes I.L.F."/>
            <person name="Oliveira U."/>
            <person name="Santos F.R."/>
            <person name="Vidigal T.H.D.A."/>
            <person name="Brescovit A.D."/>
            <person name="Santos A.J."/>
        </authorList>
    </citation>
    <scope>NUCLEOTIDE SEQUENCE</scope>
    <source>
        <tissue evidence="1">Shoot tissue taken approximately 20 cm above the soil surface</tissue>
    </source>
</reference>
<dbReference type="EMBL" id="GBRH01223711">
    <property type="protein sequence ID" value="JAD74184.1"/>
    <property type="molecule type" value="Transcribed_RNA"/>
</dbReference>
<dbReference type="AlphaFoldDB" id="A0A0A9CD16"/>